<comment type="caution">
    <text evidence="1">The sequence shown here is derived from an EMBL/GenBank/DDBJ whole genome shotgun (WGS) entry which is preliminary data.</text>
</comment>
<evidence type="ECO:0000313" key="1">
    <source>
        <dbReference type="EMBL" id="KXZ42442.1"/>
    </source>
</evidence>
<accession>A0A150FXU8</accession>
<gene>
    <name evidence="1" type="ORF">GPECTOR_146g7</name>
</gene>
<sequence>MKSGIQKIMKSAVEFYPSHKSRETANKAGELAKDLLAIGCCPEGCPEKPEIDNYGDLVVCGAEAEKRRDNCMSLYTEQWAYKIMSMAVHFTEKRNAIFTV</sequence>
<proteinExistence type="predicted"/>
<dbReference type="Proteomes" id="UP000075714">
    <property type="component" value="Unassembled WGS sequence"/>
</dbReference>
<protein>
    <submittedName>
        <fullName evidence="1">Uncharacterized protein</fullName>
    </submittedName>
</protein>
<dbReference type="AlphaFoldDB" id="A0A150FXU8"/>
<reference evidence="2" key="1">
    <citation type="journal article" date="2016" name="Nat. Commun.">
        <title>The Gonium pectorale genome demonstrates co-option of cell cycle regulation during the evolution of multicellularity.</title>
        <authorList>
            <person name="Hanschen E.R."/>
            <person name="Marriage T.N."/>
            <person name="Ferris P.J."/>
            <person name="Hamaji T."/>
            <person name="Toyoda A."/>
            <person name="Fujiyama A."/>
            <person name="Neme R."/>
            <person name="Noguchi H."/>
            <person name="Minakuchi Y."/>
            <person name="Suzuki M."/>
            <person name="Kawai-Toyooka H."/>
            <person name="Smith D.R."/>
            <person name="Sparks H."/>
            <person name="Anderson J."/>
            <person name="Bakaric R."/>
            <person name="Luria V."/>
            <person name="Karger A."/>
            <person name="Kirschner M.W."/>
            <person name="Durand P.M."/>
            <person name="Michod R.E."/>
            <person name="Nozaki H."/>
            <person name="Olson B.J."/>
        </authorList>
    </citation>
    <scope>NUCLEOTIDE SEQUENCE [LARGE SCALE GENOMIC DNA]</scope>
    <source>
        <strain evidence="2">NIES-2863</strain>
    </source>
</reference>
<evidence type="ECO:0000313" key="2">
    <source>
        <dbReference type="Proteomes" id="UP000075714"/>
    </source>
</evidence>
<keyword evidence="2" id="KW-1185">Reference proteome</keyword>
<organism evidence="1 2">
    <name type="scientific">Gonium pectorale</name>
    <name type="common">Green alga</name>
    <dbReference type="NCBI Taxonomy" id="33097"/>
    <lineage>
        <taxon>Eukaryota</taxon>
        <taxon>Viridiplantae</taxon>
        <taxon>Chlorophyta</taxon>
        <taxon>core chlorophytes</taxon>
        <taxon>Chlorophyceae</taxon>
        <taxon>CS clade</taxon>
        <taxon>Chlamydomonadales</taxon>
        <taxon>Volvocaceae</taxon>
        <taxon>Gonium</taxon>
    </lineage>
</organism>
<dbReference type="EMBL" id="LSYV01000146">
    <property type="protein sequence ID" value="KXZ42442.1"/>
    <property type="molecule type" value="Genomic_DNA"/>
</dbReference>
<name>A0A150FXU8_GONPE</name>